<sequence>MINYSRCFCQRIVPLSGALSFLLFSCHTTKVSRPVTKITGRDSVWNAAHITAFESKLEHLRERYHVPGLSAGVVNGQQLVWKKGFGYANRELQQAPDENTVYQVASVTKTFGAIILMQQVEAGRISLDDPIGKYGINLGARWGSDPRIKLKHLLTHTAMGNMYNSYKPGYVFRYNGGWYNELGKPIARASGGRFGELLMEQIIVPLSLKNTVPSTDDSLDFALTGYDKAAFMERVAKPYDWKNKQLVPVKFTYGFGPAAGIMSTVNDLAVYSNAIDEGRFLNDSTWKKIFTPFVTRKGKTIQYGLGWYVTYYKGLKVIWHTGWWTGYSALFVKVPEKDLSFIILANSQDLSRPFYHLVKVGPLGFFNPFRHNLKKQLTASDFGRAFLEYFVADKRI</sequence>
<organism evidence="2 3">
    <name type="scientific">Chitinophaga hostae</name>
    <dbReference type="NCBI Taxonomy" id="2831022"/>
    <lineage>
        <taxon>Bacteria</taxon>
        <taxon>Pseudomonadati</taxon>
        <taxon>Bacteroidota</taxon>
        <taxon>Chitinophagia</taxon>
        <taxon>Chitinophagales</taxon>
        <taxon>Chitinophagaceae</taxon>
        <taxon>Chitinophaga</taxon>
    </lineage>
</organism>
<dbReference type="Gene3D" id="3.40.710.10">
    <property type="entry name" value="DD-peptidase/beta-lactamase superfamily"/>
    <property type="match status" value="2"/>
</dbReference>
<dbReference type="PANTHER" id="PTHR46825">
    <property type="entry name" value="D-ALANYL-D-ALANINE-CARBOXYPEPTIDASE/ENDOPEPTIDASE AMPH"/>
    <property type="match status" value="1"/>
</dbReference>
<proteinExistence type="predicted"/>
<dbReference type="SUPFAM" id="SSF56601">
    <property type="entry name" value="beta-lactamase/transpeptidase-like"/>
    <property type="match status" value="1"/>
</dbReference>
<evidence type="ECO:0000313" key="2">
    <source>
        <dbReference type="EMBL" id="MBS0030928.1"/>
    </source>
</evidence>
<protein>
    <submittedName>
        <fullName evidence="2">Beta-lactamase family protein</fullName>
    </submittedName>
</protein>
<evidence type="ECO:0000313" key="3">
    <source>
        <dbReference type="Proteomes" id="UP000676386"/>
    </source>
</evidence>
<dbReference type="RefSeq" id="WP_211976067.1">
    <property type="nucleotide sequence ID" value="NZ_CBFHAM010000025.1"/>
</dbReference>
<dbReference type="PROSITE" id="PS51257">
    <property type="entry name" value="PROKAR_LIPOPROTEIN"/>
    <property type="match status" value="1"/>
</dbReference>
<dbReference type="InterPro" id="IPR001466">
    <property type="entry name" value="Beta-lactam-related"/>
</dbReference>
<dbReference type="PANTHER" id="PTHR46825:SF9">
    <property type="entry name" value="BETA-LACTAMASE-RELATED DOMAIN-CONTAINING PROTEIN"/>
    <property type="match status" value="1"/>
</dbReference>
<name>A0ABS5J798_9BACT</name>
<reference evidence="2 3" key="1">
    <citation type="submission" date="2021-04" db="EMBL/GenBank/DDBJ databases">
        <title>Chitinophaga sp. nov., isolated from the rhizosphere soil.</title>
        <authorList>
            <person name="He S."/>
        </authorList>
    </citation>
    <scope>NUCLEOTIDE SEQUENCE [LARGE SCALE GENOMIC DNA]</scope>
    <source>
        <strain evidence="2 3">2R12</strain>
    </source>
</reference>
<evidence type="ECO:0000259" key="1">
    <source>
        <dbReference type="Pfam" id="PF00144"/>
    </source>
</evidence>
<accession>A0ABS5J798</accession>
<dbReference type="EMBL" id="JAGTXB010000018">
    <property type="protein sequence ID" value="MBS0030928.1"/>
    <property type="molecule type" value="Genomic_DNA"/>
</dbReference>
<feature type="domain" description="Beta-lactamase-related" evidence="1">
    <location>
        <begin position="53"/>
        <end position="349"/>
    </location>
</feature>
<gene>
    <name evidence="2" type="ORF">KE626_26620</name>
</gene>
<dbReference type="InterPro" id="IPR012338">
    <property type="entry name" value="Beta-lactam/transpept-like"/>
</dbReference>
<dbReference type="InterPro" id="IPR050491">
    <property type="entry name" value="AmpC-like"/>
</dbReference>
<dbReference type="Proteomes" id="UP000676386">
    <property type="component" value="Unassembled WGS sequence"/>
</dbReference>
<comment type="caution">
    <text evidence="2">The sequence shown here is derived from an EMBL/GenBank/DDBJ whole genome shotgun (WGS) entry which is preliminary data.</text>
</comment>
<dbReference type="Pfam" id="PF00144">
    <property type="entry name" value="Beta-lactamase"/>
    <property type="match status" value="1"/>
</dbReference>
<keyword evidence="3" id="KW-1185">Reference proteome</keyword>